<dbReference type="GO" id="GO:0004930">
    <property type="term" value="F:G protein-coupled receptor activity"/>
    <property type="evidence" value="ECO:0007669"/>
    <property type="project" value="UniProtKB-KW"/>
</dbReference>
<dbReference type="Gene3D" id="3.40.50.2300">
    <property type="match status" value="2"/>
</dbReference>
<keyword evidence="7 12" id="KW-0472">Membrane</keyword>
<evidence type="ECO:0000256" key="5">
    <source>
        <dbReference type="ARBA" id="ARBA00022989"/>
    </source>
</evidence>
<dbReference type="SUPFAM" id="SSF53822">
    <property type="entry name" value="Periplasmic binding protein-like I"/>
    <property type="match status" value="1"/>
</dbReference>
<dbReference type="InterPro" id="IPR001828">
    <property type="entry name" value="ANF_lig-bd_rcpt"/>
</dbReference>
<dbReference type="FunFam" id="2.10.50.30:FF:000004">
    <property type="entry name" value="Taste receptor type 1 member 3-like protein"/>
    <property type="match status" value="1"/>
</dbReference>
<protein>
    <submittedName>
        <fullName evidence="14">Olfactory receptor C family, b1</fullName>
    </submittedName>
</protein>
<evidence type="ECO:0000256" key="3">
    <source>
        <dbReference type="ARBA" id="ARBA00022692"/>
    </source>
</evidence>
<comment type="subcellular location">
    <subcellularLocation>
        <location evidence="1">Cell membrane</location>
        <topology evidence="1">Multi-pass membrane protein</topology>
    </subcellularLocation>
</comment>
<dbReference type="PRINTS" id="PR00592">
    <property type="entry name" value="CASENSINGR"/>
</dbReference>
<feature type="transmembrane region" description="Helical" evidence="12">
    <location>
        <begin position="519"/>
        <end position="541"/>
    </location>
</feature>
<feature type="transmembrane region" description="Helical" evidence="12">
    <location>
        <begin position="587"/>
        <end position="610"/>
    </location>
</feature>
<feature type="transmembrane region" description="Helical" evidence="12">
    <location>
        <begin position="553"/>
        <end position="575"/>
    </location>
</feature>
<dbReference type="GO" id="GO:0005886">
    <property type="term" value="C:plasma membrane"/>
    <property type="evidence" value="ECO:0007669"/>
    <property type="project" value="UniProtKB-SubCell"/>
</dbReference>
<keyword evidence="8" id="KW-0675">Receptor</keyword>
<reference evidence="14" key="2">
    <citation type="submission" date="2025-09" db="UniProtKB">
        <authorList>
            <consortium name="Ensembl"/>
        </authorList>
    </citation>
    <scope>IDENTIFICATION</scope>
</reference>
<name>A0A673AVP2_9TELE</name>
<organism evidence="14 15">
    <name type="scientific">Sphaeramia orbicularis</name>
    <name type="common">orbiculate cardinalfish</name>
    <dbReference type="NCBI Taxonomy" id="375764"/>
    <lineage>
        <taxon>Eukaryota</taxon>
        <taxon>Metazoa</taxon>
        <taxon>Chordata</taxon>
        <taxon>Craniata</taxon>
        <taxon>Vertebrata</taxon>
        <taxon>Euteleostomi</taxon>
        <taxon>Actinopterygii</taxon>
        <taxon>Neopterygii</taxon>
        <taxon>Teleostei</taxon>
        <taxon>Neoteleostei</taxon>
        <taxon>Acanthomorphata</taxon>
        <taxon>Gobiaria</taxon>
        <taxon>Kurtiformes</taxon>
        <taxon>Apogonoidei</taxon>
        <taxon>Apogonidae</taxon>
        <taxon>Apogoninae</taxon>
        <taxon>Sphaeramia</taxon>
    </lineage>
</organism>
<dbReference type="InParanoid" id="A0A673AVP2"/>
<dbReference type="InterPro" id="IPR000068">
    <property type="entry name" value="GPCR_3_Ca_sens_rcpt-rel"/>
</dbReference>
<accession>A0A673AVP2</accession>
<dbReference type="AlphaFoldDB" id="A0A673AVP2"/>
<dbReference type="Pfam" id="PF07562">
    <property type="entry name" value="NCD3G"/>
    <property type="match status" value="1"/>
</dbReference>
<evidence type="ECO:0000256" key="8">
    <source>
        <dbReference type="ARBA" id="ARBA00023170"/>
    </source>
</evidence>
<evidence type="ECO:0000256" key="9">
    <source>
        <dbReference type="ARBA" id="ARBA00023180"/>
    </source>
</evidence>
<dbReference type="Pfam" id="PF01094">
    <property type="entry name" value="ANF_receptor"/>
    <property type="match status" value="1"/>
</dbReference>
<keyword evidence="4" id="KW-0732">Signal</keyword>
<keyword evidence="6" id="KW-0297">G-protein coupled receptor</keyword>
<reference evidence="14" key="1">
    <citation type="submission" date="2025-08" db="UniProtKB">
        <authorList>
            <consortium name="Ensembl"/>
        </authorList>
    </citation>
    <scope>IDENTIFICATION</scope>
</reference>
<evidence type="ECO:0000256" key="7">
    <source>
        <dbReference type="ARBA" id="ARBA00023136"/>
    </source>
</evidence>
<evidence type="ECO:0000256" key="12">
    <source>
        <dbReference type="SAM" id="Phobius"/>
    </source>
</evidence>
<dbReference type="Ensembl" id="ENSSORT00005033315.1">
    <property type="protein sequence ID" value="ENSSORP00005032427.1"/>
    <property type="gene ID" value="ENSSORG00005015377.1"/>
</dbReference>
<evidence type="ECO:0000313" key="15">
    <source>
        <dbReference type="Proteomes" id="UP000472271"/>
    </source>
</evidence>
<dbReference type="InterPro" id="IPR028082">
    <property type="entry name" value="Peripla_BP_I"/>
</dbReference>
<feature type="domain" description="G-protein coupled receptors family 3 profile" evidence="13">
    <location>
        <begin position="517"/>
        <end position="603"/>
    </location>
</feature>
<keyword evidence="15" id="KW-1185">Reference proteome</keyword>
<comment type="similarity">
    <text evidence="11">Belongs to the G-protein coupled receptor 3 family. TAS1R subfamily.</text>
</comment>
<sequence length="616" mass="69343">MRSLATIHAIEEVNAAGVLPGLRLGYVMCDTCCHASKALQNVGRMLAVNGSVNVQCDYTDFRPKVKIVLGARYSEVSIAVAKLLSVYMIPLMSSTSSSPVLSDKQRYPVFLRTIPSDKHQTKALAKLMAHFSWNWVGVVYGDDDYGKAGFRSFVRDAEANGVCLAYQEVLPYYFDHEHSMLHVRQVAEKIRNSTAQVVLVMVRAELVDLLFKEMIRTNTSKTWIASDSWSINWSIARMDGINRVGDILGFSFVSGHSESFDNYLKNLRATPGGYNRFIEEYKNLRFNCTPECFSSKPPSYCPSPDVLKIKSDQACSFSDPQKQNDDYLVKALDTSEAFLERVAVWATANALKNLLKCNSSSCSGEKNFPPWKLLEELKKVKFEYEKQSFFFDESGDFVNGYDMLMWTKDGEHRKIEKKGRYYALDEQIELDVKLTWHSTTNFTVPESRCSERCGPGTSKKIVNVSCCYSCINCTEGFYSDDWDLHDCKKCPAGTGSLKGSKGCVPLQESYMRWVNAHPIAMMAATALGVLLLVGTFIIFLVYRKSPPMRRAEVTLSCVMMAGLSVSFSSVVCFMGKPNIHLCRARQVLYAMGFTLCVSCILVKLIALFWFSFLLDR</sequence>
<dbReference type="Proteomes" id="UP000472271">
    <property type="component" value="Unassembled WGS sequence"/>
</dbReference>
<keyword evidence="10" id="KW-0807">Transducer</keyword>
<dbReference type="InterPro" id="IPR038550">
    <property type="entry name" value="GPCR_3_9-Cys_sf"/>
</dbReference>
<dbReference type="InterPro" id="IPR000337">
    <property type="entry name" value="GPCR_3"/>
</dbReference>
<dbReference type="FunFam" id="3.40.50.2300:FF:000016">
    <property type="entry name" value="Taste 1 receptor member 2"/>
    <property type="match status" value="1"/>
</dbReference>
<dbReference type="PROSITE" id="PS50259">
    <property type="entry name" value="G_PROTEIN_RECEP_F3_4"/>
    <property type="match status" value="1"/>
</dbReference>
<keyword evidence="3 12" id="KW-0812">Transmembrane</keyword>
<dbReference type="Gene3D" id="2.10.50.30">
    <property type="entry name" value="GPCR, family 3, nine cysteines domain"/>
    <property type="match status" value="1"/>
</dbReference>
<evidence type="ECO:0000256" key="10">
    <source>
        <dbReference type="ARBA" id="ARBA00023224"/>
    </source>
</evidence>
<evidence type="ECO:0000256" key="11">
    <source>
        <dbReference type="ARBA" id="ARBA00038492"/>
    </source>
</evidence>
<evidence type="ECO:0000259" key="13">
    <source>
        <dbReference type="PROSITE" id="PS50259"/>
    </source>
</evidence>
<dbReference type="InterPro" id="IPR011500">
    <property type="entry name" value="GPCR_3_9-Cys_dom"/>
</dbReference>
<dbReference type="PANTHER" id="PTHR24061">
    <property type="entry name" value="CALCIUM-SENSING RECEPTOR-RELATED"/>
    <property type="match status" value="1"/>
</dbReference>
<dbReference type="InterPro" id="IPR017978">
    <property type="entry name" value="GPCR_3_C"/>
</dbReference>
<evidence type="ECO:0000313" key="14">
    <source>
        <dbReference type="Ensembl" id="ENSSORP00005032427.1"/>
    </source>
</evidence>
<keyword evidence="9" id="KW-0325">Glycoprotein</keyword>
<keyword evidence="2" id="KW-1003">Cell membrane</keyword>
<dbReference type="PRINTS" id="PR00248">
    <property type="entry name" value="GPCRMGR"/>
</dbReference>
<dbReference type="GO" id="GO:0050909">
    <property type="term" value="P:sensory perception of taste"/>
    <property type="evidence" value="ECO:0007669"/>
    <property type="project" value="UniProtKB-ARBA"/>
</dbReference>
<dbReference type="PANTHER" id="PTHR24061:SF506">
    <property type="entry name" value="G-PROTEIN COUPLED RECEPTOR FAMILY C GROUP 6 MEMBER A-LIKE PRECURSOR"/>
    <property type="match status" value="1"/>
</dbReference>
<evidence type="ECO:0000256" key="1">
    <source>
        <dbReference type="ARBA" id="ARBA00004651"/>
    </source>
</evidence>
<evidence type="ECO:0000256" key="6">
    <source>
        <dbReference type="ARBA" id="ARBA00023040"/>
    </source>
</evidence>
<keyword evidence="5 12" id="KW-1133">Transmembrane helix</keyword>
<evidence type="ECO:0000256" key="4">
    <source>
        <dbReference type="ARBA" id="ARBA00022729"/>
    </source>
</evidence>
<proteinExistence type="inferred from homology"/>
<dbReference type="Pfam" id="PF00003">
    <property type="entry name" value="7tm_3"/>
    <property type="match status" value="1"/>
</dbReference>
<dbReference type="FunCoup" id="A0A673AVP2">
    <property type="interactions" value="70"/>
</dbReference>
<evidence type="ECO:0000256" key="2">
    <source>
        <dbReference type="ARBA" id="ARBA00022475"/>
    </source>
</evidence>